<feature type="transmembrane region" description="Helical" evidence="1">
    <location>
        <begin position="131"/>
        <end position="162"/>
    </location>
</feature>
<feature type="transmembrane region" description="Helical" evidence="1">
    <location>
        <begin position="105"/>
        <end position="124"/>
    </location>
</feature>
<reference evidence="2 3" key="1">
    <citation type="submission" date="2012-06" db="EMBL/GenBank/DDBJ databases">
        <title>Finished chromosome of genome of Crinalium epipsammum PCC 9333.</title>
        <authorList>
            <consortium name="US DOE Joint Genome Institute"/>
            <person name="Gugger M."/>
            <person name="Coursin T."/>
            <person name="Rippka R."/>
            <person name="Tandeau De Marsac N."/>
            <person name="Huntemann M."/>
            <person name="Wei C.-L."/>
            <person name="Han J."/>
            <person name="Detter J.C."/>
            <person name="Han C."/>
            <person name="Tapia R."/>
            <person name="Davenport K."/>
            <person name="Daligault H."/>
            <person name="Erkkila T."/>
            <person name="Gu W."/>
            <person name="Munk A.C.C."/>
            <person name="Teshima H."/>
            <person name="Xu Y."/>
            <person name="Chain P."/>
            <person name="Chen A."/>
            <person name="Krypides N."/>
            <person name="Mavromatis K."/>
            <person name="Markowitz V."/>
            <person name="Szeto E."/>
            <person name="Ivanova N."/>
            <person name="Mikhailova N."/>
            <person name="Ovchinnikova G."/>
            <person name="Pagani I."/>
            <person name="Pati A."/>
            <person name="Goodwin L."/>
            <person name="Peters L."/>
            <person name="Pitluck S."/>
            <person name="Woyke T."/>
            <person name="Kerfeld C."/>
        </authorList>
    </citation>
    <scope>NUCLEOTIDE SEQUENCE [LARGE SCALE GENOMIC DNA]</scope>
    <source>
        <strain evidence="2 3">PCC 9333</strain>
    </source>
</reference>
<keyword evidence="3" id="KW-1185">Reference proteome</keyword>
<gene>
    <name evidence="2" type="ORF">Cri9333_1611</name>
</gene>
<name>K9VWY7_9CYAN</name>
<accession>K9VWY7</accession>
<feature type="transmembrane region" description="Helical" evidence="1">
    <location>
        <begin position="216"/>
        <end position="236"/>
    </location>
</feature>
<dbReference type="EMBL" id="CP003620">
    <property type="protein sequence ID" value="AFZ12501.1"/>
    <property type="molecule type" value="Genomic_DNA"/>
</dbReference>
<dbReference type="Pfam" id="PF05857">
    <property type="entry name" value="TraX"/>
    <property type="match status" value="1"/>
</dbReference>
<keyword evidence="1" id="KW-1133">Transmembrane helix</keyword>
<organism evidence="2 3">
    <name type="scientific">Crinalium epipsammum PCC 9333</name>
    <dbReference type="NCBI Taxonomy" id="1173022"/>
    <lineage>
        <taxon>Bacteria</taxon>
        <taxon>Bacillati</taxon>
        <taxon>Cyanobacteriota</taxon>
        <taxon>Cyanophyceae</taxon>
        <taxon>Gomontiellales</taxon>
        <taxon>Gomontiellaceae</taxon>
        <taxon>Crinalium</taxon>
    </lineage>
</organism>
<dbReference type="PATRIC" id="fig|1173022.3.peg.1740"/>
<evidence type="ECO:0000256" key="1">
    <source>
        <dbReference type="SAM" id="Phobius"/>
    </source>
</evidence>
<sequence length="241" mass="28021">MKFKQFSRQKILGLSHKFHFPKSFNIFTKFKLLACLLMVIDHIGAVFFPQLIILRIVGRLSFPLFAYLFAKGYQNTRSHLDYFIRLLLFGAIAQVPYYYLFGWKLNIILTFAYNLALLRLIHCIKSSPIKLITLITGMVVASWLQFDYGWYATAIILLLIAYDQQCKGKWGLMWIGYWSVIHAFSWLVFSYQPVALFAVALLPAHNTKAPLSKPSLWVKYGFYAFYPLHLLLLMLAKKIIS</sequence>
<evidence type="ECO:0000313" key="3">
    <source>
        <dbReference type="Proteomes" id="UP000010472"/>
    </source>
</evidence>
<dbReference type="InterPro" id="IPR008875">
    <property type="entry name" value="TraX"/>
</dbReference>
<dbReference type="KEGG" id="cep:Cri9333_1611"/>
<feature type="transmembrane region" description="Helical" evidence="1">
    <location>
        <begin position="82"/>
        <end position="99"/>
    </location>
</feature>
<dbReference type="Proteomes" id="UP000010472">
    <property type="component" value="Chromosome"/>
</dbReference>
<dbReference type="HOGENOM" id="CLU_074054_0_0_3"/>
<feature type="transmembrane region" description="Helical" evidence="1">
    <location>
        <begin position="174"/>
        <end position="204"/>
    </location>
</feature>
<dbReference type="RefSeq" id="WP_015202622.1">
    <property type="nucleotide sequence ID" value="NC_019753.1"/>
</dbReference>
<keyword evidence="1" id="KW-0812">Transmembrane</keyword>
<evidence type="ECO:0000313" key="2">
    <source>
        <dbReference type="EMBL" id="AFZ12501.1"/>
    </source>
</evidence>
<protein>
    <submittedName>
        <fullName evidence="2">TraX family protein</fullName>
    </submittedName>
</protein>
<proteinExistence type="predicted"/>
<feature type="transmembrane region" description="Helical" evidence="1">
    <location>
        <begin position="26"/>
        <end position="46"/>
    </location>
</feature>
<keyword evidence="1" id="KW-0472">Membrane</keyword>
<dbReference type="eggNOG" id="ENOG5031QMC">
    <property type="taxonomic scope" value="Bacteria"/>
</dbReference>
<dbReference type="AlphaFoldDB" id="K9VWY7"/>
<dbReference type="OrthoDB" id="9781069at2"/>